<proteinExistence type="predicted"/>
<gene>
    <name evidence="1" type="ORF">Sjap_000375</name>
</gene>
<name>A0AAP0KKH7_9MAGN</name>
<comment type="caution">
    <text evidence="1">The sequence shown here is derived from an EMBL/GenBank/DDBJ whole genome shotgun (WGS) entry which is preliminary data.</text>
</comment>
<evidence type="ECO:0000313" key="1">
    <source>
        <dbReference type="EMBL" id="KAK9152895.1"/>
    </source>
</evidence>
<dbReference type="AlphaFoldDB" id="A0AAP0KKH7"/>
<keyword evidence="2" id="KW-1185">Reference proteome</keyword>
<accession>A0AAP0KKH7</accession>
<reference evidence="1 2" key="1">
    <citation type="submission" date="2024-01" db="EMBL/GenBank/DDBJ databases">
        <title>Genome assemblies of Stephania.</title>
        <authorList>
            <person name="Yang L."/>
        </authorList>
    </citation>
    <scope>NUCLEOTIDE SEQUENCE [LARGE SCALE GENOMIC DNA]</scope>
    <source>
        <strain evidence="1">QJT</strain>
        <tissue evidence="1">Leaf</tissue>
    </source>
</reference>
<protein>
    <submittedName>
        <fullName evidence="1">Uncharacterized protein</fullName>
    </submittedName>
</protein>
<dbReference type="EMBL" id="JBBNAE010000001">
    <property type="protein sequence ID" value="KAK9152895.1"/>
    <property type="molecule type" value="Genomic_DNA"/>
</dbReference>
<evidence type="ECO:0000313" key="2">
    <source>
        <dbReference type="Proteomes" id="UP001417504"/>
    </source>
</evidence>
<dbReference type="Proteomes" id="UP001417504">
    <property type="component" value="Unassembled WGS sequence"/>
</dbReference>
<sequence length="189" mass="21292">MKTIDDMEEQRWVDIARKGKQPMGIHGEKEQETAEPPWHFTTERKQLMAKRLLNGAVWICEYAVKQTFKVVIDSRAIEWVINTIQGEGVQEESDSMARLQITRICNEEKGGTNTQVQTFLDLLESKAITHADDGNLGTTIIQNREAENPTLALPASQPDLAFTTMTVVIDRRPTTTGDLIALMRGPKIE</sequence>
<organism evidence="1 2">
    <name type="scientific">Stephania japonica</name>
    <dbReference type="NCBI Taxonomy" id="461633"/>
    <lineage>
        <taxon>Eukaryota</taxon>
        <taxon>Viridiplantae</taxon>
        <taxon>Streptophyta</taxon>
        <taxon>Embryophyta</taxon>
        <taxon>Tracheophyta</taxon>
        <taxon>Spermatophyta</taxon>
        <taxon>Magnoliopsida</taxon>
        <taxon>Ranunculales</taxon>
        <taxon>Menispermaceae</taxon>
        <taxon>Menispermoideae</taxon>
        <taxon>Cissampelideae</taxon>
        <taxon>Stephania</taxon>
    </lineage>
</organism>